<keyword evidence="3" id="KW-0547">Nucleotide-binding</keyword>
<sequence>MPSMPSHAHDNRAAAPGLHAHLYDAVYGAFRWQVPARFNMAQVCLRRWADGPDQAQALAVIEDGPTLTRPRRHSYGDLAAEANRLSNALRLLGVQRGDRVAIQLPQRFETAVAYMAVLQMGAVAVPLSQLFGPEALEYRLQDSAAVVALVDEATGPGVQAVRARCADPAAEFDPALVAELQQHVRGRLAPYEYPKEIEFIDALPMTTTGKVQRRVLRLQEEARARERASAAASA</sequence>
<dbReference type="GO" id="GO:0015645">
    <property type="term" value="F:fatty acid ligase activity"/>
    <property type="evidence" value="ECO:0007669"/>
    <property type="project" value="TreeGrafter"/>
</dbReference>
<proteinExistence type="inferred from homology"/>
<gene>
    <name evidence="6" type="primary">acs</name>
    <name evidence="6" type="ORF">Tfont_00319</name>
</gene>
<dbReference type="GO" id="GO:0005524">
    <property type="term" value="F:ATP binding"/>
    <property type="evidence" value="ECO:0007669"/>
    <property type="project" value="UniProtKB-KW"/>
</dbReference>
<dbReference type="InterPro" id="IPR042099">
    <property type="entry name" value="ANL_N_sf"/>
</dbReference>
<evidence type="ECO:0000259" key="5">
    <source>
        <dbReference type="Pfam" id="PF00501"/>
    </source>
</evidence>
<keyword evidence="2 6" id="KW-0436">Ligase</keyword>
<dbReference type="RefSeq" id="WP_143968194.1">
    <property type="nucleotide sequence ID" value="NZ_VJOO01000002.1"/>
</dbReference>
<evidence type="ECO:0000256" key="3">
    <source>
        <dbReference type="ARBA" id="ARBA00022741"/>
    </source>
</evidence>
<dbReference type="Pfam" id="PF00501">
    <property type="entry name" value="AMP-binding"/>
    <property type="match status" value="1"/>
</dbReference>
<dbReference type="GO" id="GO:0006633">
    <property type="term" value="P:fatty acid biosynthetic process"/>
    <property type="evidence" value="ECO:0007669"/>
    <property type="project" value="TreeGrafter"/>
</dbReference>
<organism evidence="6 7">
    <name type="scientific">Tepidimonas fonticaldi</name>
    <dbReference type="NCBI Taxonomy" id="1101373"/>
    <lineage>
        <taxon>Bacteria</taxon>
        <taxon>Pseudomonadati</taxon>
        <taxon>Pseudomonadota</taxon>
        <taxon>Betaproteobacteria</taxon>
        <taxon>Burkholderiales</taxon>
        <taxon>Tepidimonas</taxon>
    </lineage>
</organism>
<dbReference type="SUPFAM" id="SSF56801">
    <property type="entry name" value="Acetyl-CoA synthetase-like"/>
    <property type="match status" value="2"/>
</dbReference>
<dbReference type="GO" id="GO:0003987">
    <property type="term" value="F:acetate-CoA ligase activity"/>
    <property type="evidence" value="ECO:0007669"/>
    <property type="project" value="UniProtKB-EC"/>
</dbReference>
<evidence type="ECO:0000313" key="6">
    <source>
        <dbReference type="EMBL" id="TSE38058.1"/>
    </source>
</evidence>
<dbReference type="Proteomes" id="UP000316388">
    <property type="component" value="Unassembled WGS sequence"/>
</dbReference>
<feature type="domain" description="AMP-dependent synthetase/ligase" evidence="5">
    <location>
        <begin position="58"/>
        <end position="161"/>
    </location>
</feature>
<dbReference type="AlphaFoldDB" id="A0A554XQE5"/>
<dbReference type="PANTHER" id="PTHR43605:SF10">
    <property type="entry name" value="ACYL-COA SYNTHETASE MEDIUM CHAIN FAMILY MEMBER 3"/>
    <property type="match status" value="1"/>
</dbReference>
<comment type="similarity">
    <text evidence="1">Belongs to the ATP-dependent AMP-binding enzyme family.</text>
</comment>
<comment type="caution">
    <text evidence="6">The sequence shown here is derived from an EMBL/GenBank/DDBJ whole genome shotgun (WGS) entry which is preliminary data.</text>
</comment>
<evidence type="ECO:0000313" key="7">
    <source>
        <dbReference type="Proteomes" id="UP000316388"/>
    </source>
</evidence>
<accession>A0A554XQE5</accession>
<evidence type="ECO:0000256" key="2">
    <source>
        <dbReference type="ARBA" id="ARBA00022598"/>
    </source>
</evidence>
<dbReference type="EMBL" id="VJOO01000002">
    <property type="protein sequence ID" value="TSE38058.1"/>
    <property type="molecule type" value="Genomic_DNA"/>
</dbReference>
<keyword evidence="4" id="KW-0067">ATP-binding</keyword>
<evidence type="ECO:0000256" key="4">
    <source>
        <dbReference type="ARBA" id="ARBA00022840"/>
    </source>
</evidence>
<dbReference type="PANTHER" id="PTHR43605">
    <property type="entry name" value="ACYL-COENZYME A SYNTHETASE"/>
    <property type="match status" value="1"/>
</dbReference>
<dbReference type="InterPro" id="IPR051087">
    <property type="entry name" value="Mitochondrial_ACSM"/>
</dbReference>
<protein>
    <submittedName>
        <fullName evidence="6">Acetyl-coenzyme A synthetase</fullName>
        <ecNumber evidence="6">6.2.1.1</ecNumber>
    </submittedName>
</protein>
<name>A0A554XQE5_9BURK</name>
<reference evidence="6 7" key="1">
    <citation type="submission" date="2019-07" db="EMBL/GenBank/DDBJ databases">
        <title>Tepidimonas fonticaldi AT-A2 draft genome.</title>
        <authorList>
            <person name="Da Costa M.S."/>
            <person name="Froufe H.J.C."/>
            <person name="Egas C."/>
            <person name="Albuquerque L."/>
        </authorList>
    </citation>
    <scope>NUCLEOTIDE SEQUENCE [LARGE SCALE GENOMIC DNA]</scope>
    <source>
        <strain evidence="6 7">AT-A2</strain>
    </source>
</reference>
<evidence type="ECO:0000256" key="1">
    <source>
        <dbReference type="ARBA" id="ARBA00006432"/>
    </source>
</evidence>
<dbReference type="EC" id="6.2.1.1" evidence="6"/>
<dbReference type="InterPro" id="IPR000873">
    <property type="entry name" value="AMP-dep_synth/lig_dom"/>
</dbReference>
<dbReference type="GO" id="GO:0006637">
    <property type="term" value="P:acyl-CoA metabolic process"/>
    <property type="evidence" value="ECO:0007669"/>
    <property type="project" value="TreeGrafter"/>
</dbReference>
<dbReference type="GO" id="GO:0004321">
    <property type="term" value="F:fatty-acyl-CoA synthase activity"/>
    <property type="evidence" value="ECO:0007669"/>
    <property type="project" value="TreeGrafter"/>
</dbReference>
<dbReference type="Gene3D" id="3.40.50.12780">
    <property type="entry name" value="N-terminal domain of ligase-like"/>
    <property type="match status" value="1"/>
</dbReference>